<accession>A0A023BU12</accession>
<proteinExistence type="predicted"/>
<sequence>MDSKESQNKIPDFDKPNWGDKSFDYFKWFKFHHLKTLEKYHNLINKQYKKLPLGKGYKSEDIKLLLNYLDELIKLYDWLPDTSGGKDSMDKLIEYRNEFEELYLNHSVDDASYWLAQEINLKVFTIYNYMNAICEEE</sequence>
<evidence type="ECO:0000313" key="1">
    <source>
        <dbReference type="EMBL" id="EZH73502.1"/>
    </source>
</evidence>
<name>A0A023BU12_9FLAO</name>
<dbReference type="STRING" id="1317122.ATO12_16325"/>
<dbReference type="RefSeq" id="WP_034242197.1">
    <property type="nucleotide sequence ID" value="NZ_AQRA01000005.1"/>
</dbReference>
<protein>
    <submittedName>
        <fullName evidence="1">Uncharacterized protein</fullName>
    </submittedName>
</protein>
<evidence type="ECO:0000313" key="2">
    <source>
        <dbReference type="Proteomes" id="UP000023541"/>
    </source>
</evidence>
<dbReference type="AlphaFoldDB" id="A0A023BU12"/>
<keyword evidence="2" id="KW-1185">Reference proteome</keyword>
<dbReference type="Proteomes" id="UP000023541">
    <property type="component" value="Unassembled WGS sequence"/>
</dbReference>
<comment type="caution">
    <text evidence="1">The sequence shown here is derived from an EMBL/GenBank/DDBJ whole genome shotgun (WGS) entry which is preliminary data.</text>
</comment>
<dbReference type="OrthoDB" id="1494767at2"/>
<organism evidence="1 2">
    <name type="scientific">Aquimarina atlantica</name>
    <dbReference type="NCBI Taxonomy" id="1317122"/>
    <lineage>
        <taxon>Bacteria</taxon>
        <taxon>Pseudomonadati</taxon>
        <taxon>Bacteroidota</taxon>
        <taxon>Flavobacteriia</taxon>
        <taxon>Flavobacteriales</taxon>
        <taxon>Flavobacteriaceae</taxon>
        <taxon>Aquimarina</taxon>
    </lineage>
</organism>
<reference evidence="1 2" key="1">
    <citation type="submission" date="2014-04" db="EMBL/GenBank/DDBJ databases">
        <title>Aquimarina sp. 22II-S11-z7 Genome Sequencing.</title>
        <authorList>
            <person name="Lai Q."/>
        </authorList>
    </citation>
    <scope>NUCLEOTIDE SEQUENCE [LARGE SCALE GENOMIC DNA]</scope>
    <source>
        <strain evidence="1 2">22II-S11-z7</strain>
    </source>
</reference>
<dbReference type="EMBL" id="AQRA01000005">
    <property type="protein sequence ID" value="EZH73502.1"/>
    <property type="molecule type" value="Genomic_DNA"/>
</dbReference>
<gene>
    <name evidence="1" type="ORF">ATO12_16325</name>
</gene>